<dbReference type="CDD" id="cd00073">
    <property type="entry name" value="H15"/>
    <property type="match status" value="1"/>
</dbReference>
<dbReference type="GO" id="GO:0030261">
    <property type="term" value="P:chromosome condensation"/>
    <property type="evidence" value="ECO:0007669"/>
    <property type="project" value="TreeGrafter"/>
</dbReference>
<reference evidence="8 9" key="1">
    <citation type="submission" date="2012-08" db="EMBL/GenBank/DDBJ databases">
        <title>Oryza genome evolution.</title>
        <authorList>
            <person name="Wing R.A."/>
        </authorList>
    </citation>
    <scope>NUCLEOTIDE SEQUENCE</scope>
</reference>
<dbReference type="GO" id="GO:0045910">
    <property type="term" value="P:negative regulation of DNA recombination"/>
    <property type="evidence" value="ECO:0007669"/>
    <property type="project" value="TreeGrafter"/>
</dbReference>
<evidence type="ECO:0000259" key="7">
    <source>
        <dbReference type="PROSITE" id="PS51504"/>
    </source>
</evidence>
<evidence type="ECO:0000256" key="5">
    <source>
        <dbReference type="ARBA" id="ARBA00023242"/>
    </source>
</evidence>
<feature type="region of interest" description="Disordered" evidence="6">
    <location>
        <begin position="21"/>
        <end position="75"/>
    </location>
</feature>
<dbReference type="eggNOG" id="ENOG502RZJS">
    <property type="taxonomic scope" value="Eukaryota"/>
</dbReference>
<proteinExistence type="predicted"/>
<evidence type="ECO:0000256" key="4">
    <source>
        <dbReference type="ARBA" id="ARBA00023125"/>
    </source>
</evidence>
<dbReference type="SMART" id="SM00526">
    <property type="entry name" value="H15"/>
    <property type="match status" value="1"/>
</dbReference>
<protein>
    <recommendedName>
        <fullName evidence="7">H15 domain-containing protein</fullName>
    </recommendedName>
</protein>
<dbReference type="Proteomes" id="UP000032180">
    <property type="component" value="Chromosome 6"/>
</dbReference>
<dbReference type="EnsemblPlants" id="LPERR06G01670.1">
    <property type="protein sequence ID" value="LPERR06G01670.1"/>
    <property type="gene ID" value="LPERR06G01670"/>
</dbReference>
<dbReference type="GO" id="GO:0006334">
    <property type="term" value="P:nucleosome assembly"/>
    <property type="evidence" value="ECO:0007669"/>
    <property type="project" value="InterPro"/>
</dbReference>
<dbReference type="PANTHER" id="PTHR11467">
    <property type="entry name" value="HISTONE H1"/>
    <property type="match status" value="1"/>
</dbReference>
<dbReference type="HOGENOM" id="CLU_052897_5_3_1"/>
<dbReference type="GO" id="GO:0031492">
    <property type="term" value="F:nucleosomal DNA binding"/>
    <property type="evidence" value="ECO:0007669"/>
    <property type="project" value="TreeGrafter"/>
</dbReference>
<sequence length="160" mass="17651">MATATEEVVAAGEAAPVVEEVKEAPVVEEEKKAEEEVVVEKKGEGEGDVKVEEKTKKERKPRVRKPRSAGPHHPPYFEMIKEAIMAQDGNGKTTGTSPYAIAKYMGEQHKEELPANYRKVLAVQLRNFAAKGRLVKYSFYGDQGQLSHAGAKRACRVSLN</sequence>
<dbReference type="GO" id="GO:0000786">
    <property type="term" value="C:nucleosome"/>
    <property type="evidence" value="ECO:0007669"/>
    <property type="project" value="InterPro"/>
</dbReference>
<dbReference type="InterPro" id="IPR005818">
    <property type="entry name" value="Histone_H1/H5_H15"/>
</dbReference>
<evidence type="ECO:0000313" key="9">
    <source>
        <dbReference type="Proteomes" id="UP000032180"/>
    </source>
</evidence>
<keyword evidence="4" id="KW-0238">DNA-binding</keyword>
<feature type="domain" description="H15" evidence="7">
    <location>
        <begin position="72"/>
        <end position="160"/>
    </location>
</feature>
<dbReference type="GO" id="GO:0003690">
    <property type="term" value="F:double-stranded DNA binding"/>
    <property type="evidence" value="ECO:0007669"/>
    <property type="project" value="TreeGrafter"/>
</dbReference>
<dbReference type="InterPro" id="IPR036388">
    <property type="entry name" value="WH-like_DNA-bd_sf"/>
</dbReference>
<name>A0A0D9WLD6_9ORYZ</name>
<dbReference type="Gene3D" id="1.10.10.10">
    <property type="entry name" value="Winged helix-like DNA-binding domain superfamily/Winged helix DNA-binding domain"/>
    <property type="match status" value="1"/>
</dbReference>
<reference evidence="8" key="3">
    <citation type="submission" date="2015-04" db="UniProtKB">
        <authorList>
            <consortium name="EnsemblPlants"/>
        </authorList>
    </citation>
    <scope>IDENTIFICATION</scope>
</reference>
<dbReference type="PROSITE" id="PS51504">
    <property type="entry name" value="H15"/>
    <property type="match status" value="1"/>
</dbReference>
<accession>A0A0D9WLD6</accession>
<evidence type="ECO:0000256" key="1">
    <source>
        <dbReference type="ARBA" id="ARBA00004123"/>
    </source>
</evidence>
<reference evidence="9" key="2">
    <citation type="submission" date="2013-12" db="EMBL/GenBank/DDBJ databases">
        <authorList>
            <person name="Yu Y."/>
            <person name="Lee S."/>
            <person name="de Baynast K."/>
            <person name="Wissotski M."/>
            <person name="Liu L."/>
            <person name="Talag J."/>
            <person name="Goicoechea J."/>
            <person name="Angelova A."/>
            <person name="Jetty R."/>
            <person name="Kudrna D."/>
            <person name="Golser W."/>
            <person name="Rivera L."/>
            <person name="Zhang J."/>
            <person name="Wing R."/>
        </authorList>
    </citation>
    <scope>NUCLEOTIDE SEQUENCE</scope>
</reference>
<evidence type="ECO:0000256" key="6">
    <source>
        <dbReference type="SAM" id="MobiDB-lite"/>
    </source>
</evidence>
<organism evidence="8 9">
    <name type="scientific">Leersia perrieri</name>
    <dbReference type="NCBI Taxonomy" id="77586"/>
    <lineage>
        <taxon>Eukaryota</taxon>
        <taxon>Viridiplantae</taxon>
        <taxon>Streptophyta</taxon>
        <taxon>Embryophyta</taxon>
        <taxon>Tracheophyta</taxon>
        <taxon>Spermatophyta</taxon>
        <taxon>Magnoliopsida</taxon>
        <taxon>Liliopsida</taxon>
        <taxon>Poales</taxon>
        <taxon>Poaceae</taxon>
        <taxon>BOP clade</taxon>
        <taxon>Oryzoideae</taxon>
        <taxon>Oryzeae</taxon>
        <taxon>Oryzinae</taxon>
        <taxon>Leersia</taxon>
    </lineage>
</organism>
<feature type="compositionally biased region" description="Basic and acidic residues" evidence="6">
    <location>
        <begin position="21"/>
        <end position="56"/>
    </location>
</feature>
<dbReference type="GO" id="GO:0005634">
    <property type="term" value="C:nucleus"/>
    <property type="evidence" value="ECO:0007669"/>
    <property type="project" value="UniProtKB-SubCell"/>
</dbReference>
<dbReference type="STRING" id="77586.A0A0D9WLD6"/>
<keyword evidence="3" id="KW-0158">Chromosome</keyword>
<dbReference type="SUPFAM" id="SSF46785">
    <property type="entry name" value="Winged helix' DNA-binding domain"/>
    <property type="match status" value="1"/>
</dbReference>
<dbReference type="PANTHER" id="PTHR11467:SF36">
    <property type="entry name" value="HISTONE 24-RELATED"/>
    <property type="match status" value="1"/>
</dbReference>
<keyword evidence="9" id="KW-1185">Reference proteome</keyword>
<feature type="compositionally biased region" description="Basic residues" evidence="6">
    <location>
        <begin position="57"/>
        <end position="67"/>
    </location>
</feature>
<keyword evidence="5" id="KW-0539">Nucleus</keyword>
<evidence type="ECO:0000256" key="2">
    <source>
        <dbReference type="ARBA" id="ARBA00004286"/>
    </source>
</evidence>
<dbReference type="Gramene" id="LPERR06G01670.1">
    <property type="protein sequence ID" value="LPERR06G01670.1"/>
    <property type="gene ID" value="LPERR06G01670"/>
</dbReference>
<dbReference type="AlphaFoldDB" id="A0A0D9WLD6"/>
<comment type="subcellular location">
    <subcellularLocation>
        <location evidence="2">Chromosome</location>
    </subcellularLocation>
    <subcellularLocation>
        <location evidence="1">Nucleus</location>
    </subcellularLocation>
</comment>
<dbReference type="InterPro" id="IPR036390">
    <property type="entry name" value="WH_DNA-bd_sf"/>
</dbReference>
<evidence type="ECO:0000313" key="8">
    <source>
        <dbReference type="EnsemblPlants" id="LPERR06G01670.1"/>
    </source>
</evidence>
<evidence type="ECO:0000256" key="3">
    <source>
        <dbReference type="ARBA" id="ARBA00022454"/>
    </source>
</evidence>
<dbReference type="Pfam" id="PF00538">
    <property type="entry name" value="Linker_histone"/>
    <property type="match status" value="1"/>
</dbReference>